<dbReference type="Proteomes" id="UP001145742">
    <property type="component" value="Unassembled WGS sequence"/>
</dbReference>
<gene>
    <name evidence="1" type="ORF">WISP_128405</name>
</gene>
<accession>A0ABQ9CQA2</accession>
<sequence length="150" mass="17047">MISLSPECIIIVLLHTRKNARVMCYVQRQSLAKTLTYGQDNWPPELVDRGGEQNSPPVIQEEIVSDLPCHLDTHKCMGPDGIHPRMLRELADELAKPLSIIYHQSWLTQEVPGDWKLANVTHPQEEPEGRYGELQAGQPQCTARLWNRSS</sequence>
<protein>
    <recommendedName>
        <fullName evidence="3">Rna-directed dna polymerase from mobile element jockey-like</fullName>
    </recommendedName>
</protein>
<evidence type="ECO:0000313" key="2">
    <source>
        <dbReference type="Proteomes" id="UP001145742"/>
    </source>
</evidence>
<name>A0ABQ9CQA2_9PASS</name>
<organism evidence="1 2">
    <name type="scientific">Willisornis vidua</name>
    <name type="common">Xingu scale-backed antbird</name>
    <dbReference type="NCBI Taxonomy" id="1566151"/>
    <lineage>
        <taxon>Eukaryota</taxon>
        <taxon>Metazoa</taxon>
        <taxon>Chordata</taxon>
        <taxon>Craniata</taxon>
        <taxon>Vertebrata</taxon>
        <taxon>Euteleostomi</taxon>
        <taxon>Archelosauria</taxon>
        <taxon>Archosauria</taxon>
        <taxon>Dinosauria</taxon>
        <taxon>Saurischia</taxon>
        <taxon>Theropoda</taxon>
        <taxon>Coelurosauria</taxon>
        <taxon>Aves</taxon>
        <taxon>Neognathae</taxon>
        <taxon>Neoaves</taxon>
        <taxon>Telluraves</taxon>
        <taxon>Australaves</taxon>
        <taxon>Passeriformes</taxon>
        <taxon>Thamnophilidae</taxon>
        <taxon>Willisornis</taxon>
    </lineage>
</organism>
<evidence type="ECO:0008006" key="3">
    <source>
        <dbReference type="Google" id="ProtNLM"/>
    </source>
</evidence>
<dbReference type="PANTHER" id="PTHR33395:SF22">
    <property type="entry name" value="REVERSE TRANSCRIPTASE DOMAIN-CONTAINING PROTEIN"/>
    <property type="match status" value="1"/>
</dbReference>
<reference evidence="1" key="1">
    <citation type="submission" date="2019-10" db="EMBL/GenBank/DDBJ databases">
        <authorList>
            <person name="Soares A.E.R."/>
            <person name="Aleixo A."/>
            <person name="Schneider P."/>
            <person name="Miyaki C.Y."/>
            <person name="Schneider M.P."/>
            <person name="Mello C."/>
            <person name="Vasconcelos A.T.R."/>
        </authorList>
    </citation>
    <scope>NUCLEOTIDE SEQUENCE</scope>
    <source>
        <tissue evidence="1">Muscle</tissue>
    </source>
</reference>
<comment type="caution">
    <text evidence="1">The sequence shown here is derived from an EMBL/GenBank/DDBJ whole genome shotgun (WGS) entry which is preliminary data.</text>
</comment>
<evidence type="ECO:0000313" key="1">
    <source>
        <dbReference type="EMBL" id="KAJ7407126.1"/>
    </source>
</evidence>
<dbReference type="PANTHER" id="PTHR33395">
    <property type="entry name" value="TRANSCRIPTASE, PUTATIVE-RELATED-RELATED"/>
    <property type="match status" value="1"/>
</dbReference>
<proteinExistence type="predicted"/>
<keyword evidence="2" id="KW-1185">Reference proteome</keyword>
<dbReference type="EMBL" id="WHWB01034618">
    <property type="protein sequence ID" value="KAJ7407126.1"/>
    <property type="molecule type" value="Genomic_DNA"/>
</dbReference>